<name>A0A9W8DLQ6_9FUNG</name>
<dbReference type="Gene3D" id="3.40.50.300">
    <property type="entry name" value="P-loop containing nucleotide triphosphate hydrolases"/>
    <property type="match status" value="1"/>
</dbReference>
<gene>
    <name evidence="1" type="ORF">H4219_004266</name>
</gene>
<reference evidence="1" key="1">
    <citation type="submission" date="2022-07" db="EMBL/GenBank/DDBJ databases">
        <title>Phylogenomic reconstructions and comparative analyses of Kickxellomycotina fungi.</title>
        <authorList>
            <person name="Reynolds N.K."/>
            <person name="Stajich J.E."/>
            <person name="Barry K."/>
            <person name="Grigoriev I.V."/>
            <person name="Crous P."/>
            <person name="Smith M.E."/>
        </authorList>
    </citation>
    <scope>NUCLEOTIDE SEQUENCE</scope>
    <source>
        <strain evidence="1">NBRC 100468</strain>
    </source>
</reference>
<dbReference type="GO" id="GO:0033063">
    <property type="term" value="C:Rad51B-Rad51C-Rad51D-XRCC2 complex"/>
    <property type="evidence" value="ECO:0007669"/>
    <property type="project" value="InterPro"/>
</dbReference>
<keyword evidence="2" id="KW-1185">Reference proteome</keyword>
<organism evidence="1 2">
    <name type="scientific">Mycoemilia scoparia</name>
    <dbReference type="NCBI Taxonomy" id="417184"/>
    <lineage>
        <taxon>Eukaryota</taxon>
        <taxon>Fungi</taxon>
        <taxon>Fungi incertae sedis</taxon>
        <taxon>Zoopagomycota</taxon>
        <taxon>Kickxellomycotina</taxon>
        <taxon>Kickxellomycetes</taxon>
        <taxon>Kickxellales</taxon>
        <taxon>Kickxellaceae</taxon>
        <taxon>Mycoemilia</taxon>
    </lineage>
</organism>
<dbReference type="PANTHER" id="PTHR46644">
    <property type="entry name" value="DNA REPAIR PROTEIN XRCC2"/>
    <property type="match status" value="1"/>
</dbReference>
<dbReference type="Proteomes" id="UP001150538">
    <property type="component" value="Unassembled WGS sequence"/>
</dbReference>
<comment type="caution">
    <text evidence="1">The sequence shown here is derived from an EMBL/GenBank/DDBJ whole genome shotgun (WGS) entry which is preliminary data.</text>
</comment>
<dbReference type="InterPro" id="IPR030547">
    <property type="entry name" value="XRCC2"/>
</dbReference>
<dbReference type="GO" id="GO:0000724">
    <property type="term" value="P:double-strand break repair via homologous recombination"/>
    <property type="evidence" value="ECO:0007669"/>
    <property type="project" value="InterPro"/>
</dbReference>
<dbReference type="OrthoDB" id="420422at2759"/>
<evidence type="ECO:0000313" key="1">
    <source>
        <dbReference type="EMBL" id="KAJ1915528.1"/>
    </source>
</evidence>
<dbReference type="InterPro" id="IPR027417">
    <property type="entry name" value="P-loop_NTPase"/>
</dbReference>
<accession>A0A9W8DLQ6</accession>
<dbReference type="SUPFAM" id="SSF52540">
    <property type="entry name" value="P-loop containing nucleoside triphosphate hydrolases"/>
    <property type="match status" value="1"/>
</dbReference>
<dbReference type="GO" id="GO:0005657">
    <property type="term" value="C:replication fork"/>
    <property type="evidence" value="ECO:0007669"/>
    <property type="project" value="InterPro"/>
</dbReference>
<evidence type="ECO:0000313" key="2">
    <source>
        <dbReference type="Proteomes" id="UP001150538"/>
    </source>
</evidence>
<dbReference type="PANTHER" id="PTHR46644:SF2">
    <property type="entry name" value="DNA REPAIR PROTEIN XRCC2"/>
    <property type="match status" value="1"/>
</dbReference>
<sequence>MSFSGQDRLRALQQIRWFDRKSLPRYQSLLELQQHPWSGISFIDDVFSNSYQDGFQVSGSGDLRARNSPPIIEIYGPPGSGKTMLGCSLCTRIILPKSLEIPGIESGDGGSNCSSIPLNGKEMSVIFMDLDGKFDINCIRDIIRRHLIKSIQAFFKTTSLNKKMIQSITAATTECLHRFVLFRPQNTTELIACLSMVPQHLEENKVTSCPFMVIDGIHSWTLVDKTYSQLLKNPTKNASPWYSAQLALMQTLKMLVKAMHLSVLVAHGTQTYPINPTKVEAHHSTVTDSSGSVYIDRLVPKWKECFTHSFVFSVDRGSHENRDQSTDGRTLVRVRSWSRKQSNDARELGHLVIAGLETSFDPSNTQPTK</sequence>
<dbReference type="AlphaFoldDB" id="A0A9W8DLQ6"/>
<dbReference type="EMBL" id="JANBPU010000142">
    <property type="protein sequence ID" value="KAJ1915528.1"/>
    <property type="molecule type" value="Genomic_DNA"/>
</dbReference>
<protein>
    <recommendedName>
        <fullName evidence="3">RecA family profile 1 domain-containing protein</fullName>
    </recommendedName>
</protein>
<evidence type="ECO:0008006" key="3">
    <source>
        <dbReference type="Google" id="ProtNLM"/>
    </source>
</evidence>
<proteinExistence type="predicted"/>